<evidence type="ECO:0000256" key="2">
    <source>
        <dbReference type="ARBA" id="ARBA00012028"/>
    </source>
</evidence>
<keyword evidence="3" id="KW-0324">Glycolysis</keyword>
<dbReference type="Proteomes" id="UP000830167">
    <property type="component" value="Chromosome"/>
</dbReference>
<accession>A0ABY4CRD6</accession>
<dbReference type="InterPro" id="IPR005952">
    <property type="entry name" value="Phosphogly_mut1"/>
</dbReference>
<evidence type="ECO:0000256" key="1">
    <source>
        <dbReference type="ARBA" id="ARBA00006717"/>
    </source>
</evidence>
<evidence type="ECO:0000256" key="3">
    <source>
        <dbReference type="ARBA" id="ARBA00023152"/>
    </source>
</evidence>
<protein>
    <recommendedName>
        <fullName evidence="2">phosphoglycerate mutase (2,3-diphosphoglycerate-dependent)</fullName>
        <ecNumber evidence="2">5.4.2.11</ecNumber>
    </recommendedName>
</protein>
<gene>
    <name evidence="5" type="ORF">LSG31_21535</name>
</gene>
<dbReference type="PROSITE" id="PS00175">
    <property type="entry name" value="PG_MUTASE"/>
    <property type="match status" value="1"/>
</dbReference>
<dbReference type="PANTHER" id="PTHR11931">
    <property type="entry name" value="PHOSPHOGLYCERATE MUTASE"/>
    <property type="match status" value="1"/>
</dbReference>
<name>A0ABY4CRD6_9BACL</name>
<sequence length="204" mass="23007">MTTIYLLRHGQTVWNEQGDRFCGTADVELTAKGIQQAKRAANQLKDISLDAIFHSGLVRSRQTAQEIFHVQEAAGYHPLFERFDAFQEVGFGDWEGLTKPEVHQQYGDLYEAWVQSPAETAIPGGEDLQDSQSRAFQKLQELSMKYKGGKLAIVAHNTINRLMFMAILKAPINSYRTIIQSNACLNILEWVSDDTFKIQGVNLT</sequence>
<dbReference type="CDD" id="cd07067">
    <property type="entry name" value="HP_PGM_like"/>
    <property type="match status" value="1"/>
</dbReference>
<dbReference type="InterPro" id="IPR029033">
    <property type="entry name" value="His_PPase_superfam"/>
</dbReference>
<dbReference type="SUPFAM" id="SSF53254">
    <property type="entry name" value="Phosphoglycerate mutase-like"/>
    <property type="match status" value="1"/>
</dbReference>
<dbReference type="InterPro" id="IPR001345">
    <property type="entry name" value="PG/BPGM_mutase_AS"/>
</dbReference>
<keyword evidence="6" id="KW-1185">Reference proteome</keyword>
<proteinExistence type="inferred from homology"/>
<evidence type="ECO:0000256" key="4">
    <source>
        <dbReference type="ARBA" id="ARBA00023235"/>
    </source>
</evidence>
<comment type="similarity">
    <text evidence="1">Belongs to the phosphoglycerate mutase family. BPG-dependent PGAM subfamily.</text>
</comment>
<dbReference type="InterPro" id="IPR013078">
    <property type="entry name" value="His_Pase_superF_clade-1"/>
</dbReference>
<dbReference type="Gene3D" id="3.40.50.1240">
    <property type="entry name" value="Phosphoglycerate mutase-like"/>
    <property type="match status" value="1"/>
</dbReference>
<dbReference type="EC" id="5.4.2.11" evidence="2"/>
<keyword evidence="4" id="KW-0413">Isomerase</keyword>
<dbReference type="SMART" id="SM00855">
    <property type="entry name" value="PGAM"/>
    <property type="match status" value="1"/>
</dbReference>
<evidence type="ECO:0000313" key="6">
    <source>
        <dbReference type="Proteomes" id="UP000830167"/>
    </source>
</evidence>
<evidence type="ECO:0000313" key="5">
    <source>
        <dbReference type="EMBL" id="UOF90405.1"/>
    </source>
</evidence>
<dbReference type="Pfam" id="PF00300">
    <property type="entry name" value="His_Phos_1"/>
    <property type="match status" value="1"/>
</dbReference>
<dbReference type="EMBL" id="CP089291">
    <property type="protein sequence ID" value="UOF90405.1"/>
    <property type="molecule type" value="Genomic_DNA"/>
</dbReference>
<reference evidence="5" key="1">
    <citation type="submission" date="2021-12" db="EMBL/GenBank/DDBJ databases">
        <title>Alicyclobacillaceae gen. nov., sp. nov., isolated from chalcocite enrichment system.</title>
        <authorList>
            <person name="Jiang Z."/>
        </authorList>
    </citation>
    <scope>NUCLEOTIDE SEQUENCE</scope>
    <source>
        <strain evidence="5">MYW30-H2</strain>
    </source>
</reference>
<dbReference type="RefSeq" id="WP_347437099.1">
    <property type="nucleotide sequence ID" value="NZ_CP089291.1"/>
</dbReference>
<organism evidence="5 6">
    <name type="scientific">Fodinisporobacter ferrooxydans</name>
    <dbReference type="NCBI Taxonomy" id="2901836"/>
    <lineage>
        <taxon>Bacteria</taxon>
        <taxon>Bacillati</taxon>
        <taxon>Bacillota</taxon>
        <taxon>Bacilli</taxon>
        <taxon>Bacillales</taxon>
        <taxon>Alicyclobacillaceae</taxon>
        <taxon>Fodinisporobacter</taxon>
    </lineage>
</organism>